<dbReference type="EMBL" id="LILB01000005">
    <property type="protein sequence ID" value="KOO49758.1"/>
    <property type="molecule type" value="Genomic_DNA"/>
</dbReference>
<evidence type="ECO:0000256" key="3">
    <source>
        <dbReference type="ARBA" id="ARBA00022692"/>
    </source>
</evidence>
<dbReference type="InterPro" id="IPR011620">
    <property type="entry name" value="Sig_transdc_His_kinase_LytS_TM"/>
</dbReference>
<evidence type="ECO:0000256" key="4">
    <source>
        <dbReference type="ARBA" id="ARBA00022989"/>
    </source>
</evidence>
<gene>
    <name evidence="8" type="ORF">AMD00_15650</name>
</gene>
<comment type="subcellular location">
    <subcellularLocation>
        <location evidence="1">Cell membrane</location>
        <topology evidence="1">Multi-pass membrane protein</topology>
    </subcellularLocation>
</comment>
<dbReference type="InterPro" id="IPR029787">
    <property type="entry name" value="Nucleotide_cyclase"/>
</dbReference>
<feature type="transmembrane region" description="Helical" evidence="6">
    <location>
        <begin position="104"/>
        <end position="124"/>
    </location>
</feature>
<keyword evidence="5 6" id="KW-0472">Membrane</keyword>
<organism evidence="8 9">
    <name type="scientific">Viridibacillus arvi</name>
    <dbReference type="NCBI Taxonomy" id="263475"/>
    <lineage>
        <taxon>Bacteria</taxon>
        <taxon>Bacillati</taxon>
        <taxon>Bacillota</taxon>
        <taxon>Bacilli</taxon>
        <taxon>Bacillales</taxon>
        <taxon>Caryophanaceae</taxon>
        <taxon>Viridibacillus</taxon>
    </lineage>
</organism>
<dbReference type="Proteomes" id="UP000036867">
    <property type="component" value="Unassembled WGS sequence"/>
</dbReference>
<dbReference type="OrthoDB" id="69083at2"/>
<feature type="transmembrane region" description="Helical" evidence="6">
    <location>
        <begin position="5"/>
        <end position="23"/>
    </location>
</feature>
<evidence type="ECO:0000256" key="5">
    <source>
        <dbReference type="ARBA" id="ARBA00023136"/>
    </source>
</evidence>
<evidence type="ECO:0000259" key="7">
    <source>
        <dbReference type="PROSITE" id="PS50887"/>
    </source>
</evidence>
<reference evidence="9" key="1">
    <citation type="submission" date="2015-08" db="EMBL/GenBank/DDBJ databases">
        <title>Fjat-10028 dsm 16317.</title>
        <authorList>
            <person name="Liu B."/>
            <person name="Wang J."/>
            <person name="Zhu Y."/>
            <person name="Liu G."/>
            <person name="Chen Q."/>
            <person name="Chen Z."/>
            <person name="Lan J."/>
            <person name="Che J."/>
            <person name="Ge C."/>
            <person name="Shi H."/>
            <person name="Pan Z."/>
            <person name="Liu X."/>
        </authorList>
    </citation>
    <scope>NUCLEOTIDE SEQUENCE [LARGE SCALE GENOMIC DNA]</scope>
    <source>
        <strain evidence="9">DSM 16317</strain>
    </source>
</reference>
<dbReference type="InterPro" id="IPR043128">
    <property type="entry name" value="Rev_trsase/Diguanyl_cyclase"/>
</dbReference>
<dbReference type="CDD" id="cd01949">
    <property type="entry name" value="GGDEF"/>
    <property type="match status" value="1"/>
</dbReference>
<dbReference type="Pfam" id="PF00990">
    <property type="entry name" value="GGDEF"/>
    <property type="match status" value="1"/>
</dbReference>
<dbReference type="InterPro" id="IPR000160">
    <property type="entry name" value="GGDEF_dom"/>
</dbReference>
<feature type="transmembrane region" description="Helical" evidence="6">
    <location>
        <begin position="163"/>
        <end position="180"/>
    </location>
</feature>
<feature type="transmembrane region" description="Helical" evidence="6">
    <location>
        <begin position="133"/>
        <end position="151"/>
    </location>
</feature>
<dbReference type="GO" id="GO:1902201">
    <property type="term" value="P:negative regulation of bacterial-type flagellum-dependent cell motility"/>
    <property type="evidence" value="ECO:0007669"/>
    <property type="project" value="TreeGrafter"/>
</dbReference>
<accession>A0A0M0LGB2</accession>
<dbReference type="GO" id="GO:0000155">
    <property type="term" value="F:phosphorelay sensor kinase activity"/>
    <property type="evidence" value="ECO:0007669"/>
    <property type="project" value="InterPro"/>
</dbReference>
<feature type="domain" description="GGDEF" evidence="7">
    <location>
        <begin position="223"/>
        <end position="358"/>
    </location>
</feature>
<evidence type="ECO:0000256" key="1">
    <source>
        <dbReference type="ARBA" id="ARBA00004651"/>
    </source>
</evidence>
<dbReference type="PROSITE" id="PS50887">
    <property type="entry name" value="GGDEF"/>
    <property type="match status" value="1"/>
</dbReference>
<dbReference type="GO" id="GO:0005886">
    <property type="term" value="C:plasma membrane"/>
    <property type="evidence" value="ECO:0007669"/>
    <property type="project" value="UniProtKB-SubCell"/>
</dbReference>
<dbReference type="AlphaFoldDB" id="A0A0M0LGB2"/>
<dbReference type="GO" id="GO:0052621">
    <property type="term" value="F:diguanylate cyclase activity"/>
    <property type="evidence" value="ECO:0007669"/>
    <property type="project" value="TreeGrafter"/>
</dbReference>
<evidence type="ECO:0000256" key="2">
    <source>
        <dbReference type="ARBA" id="ARBA00022475"/>
    </source>
</evidence>
<dbReference type="RefSeq" id="WP_053417929.1">
    <property type="nucleotide sequence ID" value="NZ_LILB01000005.1"/>
</dbReference>
<keyword evidence="3 6" id="KW-0812">Transmembrane</keyword>
<comment type="caution">
    <text evidence="8">The sequence shown here is derived from an EMBL/GenBank/DDBJ whole genome shotgun (WGS) entry which is preliminary data.</text>
</comment>
<dbReference type="InterPro" id="IPR050469">
    <property type="entry name" value="Diguanylate_Cyclase"/>
</dbReference>
<evidence type="ECO:0000313" key="9">
    <source>
        <dbReference type="Proteomes" id="UP000036867"/>
    </source>
</evidence>
<dbReference type="GO" id="GO:0071555">
    <property type="term" value="P:cell wall organization"/>
    <property type="evidence" value="ECO:0007669"/>
    <property type="project" value="InterPro"/>
</dbReference>
<dbReference type="PANTHER" id="PTHR45138">
    <property type="entry name" value="REGULATORY COMPONENTS OF SENSORY TRANSDUCTION SYSTEM"/>
    <property type="match status" value="1"/>
</dbReference>
<dbReference type="STRING" id="263475.AMD00_15650"/>
<keyword evidence="9" id="KW-1185">Reference proteome</keyword>
<dbReference type="SMART" id="SM00267">
    <property type="entry name" value="GGDEF"/>
    <property type="match status" value="1"/>
</dbReference>
<evidence type="ECO:0000313" key="8">
    <source>
        <dbReference type="EMBL" id="KOO49758.1"/>
    </source>
</evidence>
<evidence type="ECO:0000256" key="6">
    <source>
        <dbReference type="SAM" id="Phobius"/>
    </source>
</evidence>
<dbReference type="NCBIfam" id="TIGR00254">
    <property type="entry name" value="GGDEF"/>
    <property type="match status" value="1"/>
</dbReference>
<dbReference type="PANTHER" id="PTHR45138:SF9">
    <property type="entry name" value="DIGUANYLATE CYCLASE DGCM-RELATED"/>
    <property type="match status" value="1"/>
</dbReference>
<dbReference type="SUPFAM" id="SSF55073">
    <property type="entry name" value="Nucleotide cyclase"/>
    <property type="match status" value="1"/>
</dbReference>
<feature type="transmembrane region" description="Helical" evidence="6">
    <location>
        <begin position="38"/>
        <end position="57"/>
    </location>
</feature>
<sequence length="361" mass="40414">MLLELVINFSILFTFVIFSYWLYESLEPYQDSFIELQPWIVGLVAGLTGLLLMGTAVHYQNDIISDGRFISILLSGLLGGPIAIALSSLIIGVFRIYVFGLSETSIFGGLNILVIGGVIALISIKRPITFRNIYFYFTYIVFQVCIVFYILSDTKINGLQNVIQTALFYIVSFYITLLVLKSIRNQFIRMRETEKMAETDYLTGLPNNRRFQQIIDDLLSNNVPFSLILIDIDSFKKVNKTYGHPVGDEILQQIGTQLKNYVKTINAEAARISGEEFYIVCKEAAPAYGIHYANLIQSQIAKTPLVVSTGYVIPITVSIGICSYPDNGNTSKELAFSADKAIMQAIARGSNQLVHFNQLNN</sequence>
<dbReference type="GeneID" id="301137531"/>
<dbReference type="GO" id="GO:0043709">
    <property type="term" value="P:cell adhesion involved in single-species biofilm formation"/>
    <property type="evidence" value="ECO:0007669"/>
    <property type="project" value="TreeGrafter"/>
</dbReference>
<keyword evidence="4 6" id="KW-1133">Transmembrane helix</keyword>
<keyword evidence="2" id="KW-1003">Cell membrane</keyword>
<protein>
    <recommendedName>
        <fullName evidence="7">GGDEF domain-containing protein</fullName>
    </recommendedName>
</protein>
<name>A0A0M0LGB2_9BACL</name>
<dbReference type="Pfam" id="PF07694">
    <property type="entry name" value="5TM-5TMR_LYT"/>
    <property type="match status" value="1"/>
</dbReference>
<proteinExistence type="predicted"/>
<feature type="transmembrane region" description="Helical" evidence="6">
    <location>
        <begin position="69"/>
        <end position="98"/>
    </location>
</feature>
<dbReference type="Gene3D" id="3.30.70.270">
    <property type="match status" value="1"/>
</dbReference>